<organism evidence="1 2">
    <name type="scientific">Streptomyces alboniger</name>
    <dbReference type="NCBI Taxonomy" id="132473"/>
    <lineage>
        <taxon>Bacteria</taxon>
        <taxon>Bacillati</taxon>
        <taxon>Actinomycetota</taxon>
        <taxon>Actinomycetes</taxon>
        <taxon>Kitasatosporales</taxon>
        <taxon>Streptomycetaceae</taxon>
        <taxon>Streptomyces</taxon>
        <taxon>Streptomyces aurantiacus group</taxon>
    </lineage>
</organism>
<sequence>MTDDFTKDYLHNDLREIRKAMLWKLEGLSEYDIRRPLTATGTNLLGLVKHLSLWESRYFGEVFGRPFPEALPRWDNAAQRGADMWATQHETRKEIIDRYRRVWGHSDATITILPIDSPGHVPWWPRPNVKLFNILVHMLTETSRHAGHADILREQLDNSTGTAAQYATPQHDAAFWEAHRADIERAAKAADEKDQQLASS</sequence>
<dbReference type="Proteomes" id="UP000326553">
    <property type="component" value="Chromosome"/>
</dbReference>
<dbReference type="RefSeq" id="WP_055531699.1">
    <property type="nucleotide sequence ID" value="NZ_CP023695.1"/>
</dbReference>
<dbReference type="Pfam" id="PF04978">
    <property type="entry name" value="MST"/>
    <property type="match status" value="1"/>
</dbReference>
<gene>
    <name evidence="1" type="ORF">CP975_34725</name>
</gene>
<evidence type="ECO:0000313" key="1">
    <source>
        <dbReference type="EMBL" id="QEV21974.1"/>
    </source>
</evidence>
<protein>
    <submittedName>
        <fullName evidence="1">DinB family protein</fullName>
    </submittedName>
</protein>
<dbReference type="OrthoDB" id="4548523at2"/>
<dbReference type="Gene3D" id="1.20.120.450">
    <property type="entry name" value="dinb family like domain"/>
    <property type="match status" value="1"/>
</dbReference>
<dbReference type="KEGG" id="salw:CP975_34725"/>
<dbReference type="SUPFAM" id="SSF109854">
    <property type="entry name" value="DinB/YfiT-like putative metalloenzymes"/>
    <property type="match status" value="1"/>
</dbReference>
<evidence type="ECO:0000313" key="2">
    <source>
        <dbReference type="Proteomes" id="UP000326553"/>
    </source>
</evidence>
<dbReference type="AlphaFoldDB" id="A0A5J6HSY3"/>
<dbReference type="InterPro" id="IPR007061">
    <property type="entry name" value="MST-like"/>
</dbReference>
<name>A0A5J6HSY3_STRAD</name>
<dbReference type="InterPro" id="IPR034660">
    <property type="entry name" value="DinB/YfiT-like"/>
</dbReference>
<proteinExistence type="predicted"/>
<accession>A0A5J6HSY3</accession>
<reference evidence="1 2" key="1">
    <citation type="submission" date="2017-09" db="EMBL/GenBank/DDBJ databases">
        <authorList>
            <person name="Lee N."/>
            <person name="Cho B.-K."/>
        </authorList>
    </citation>
    <scope>NUCLEOTIDE SEQUENCE [LARGE SCALE GENOMIC DNA]</scope>
    <source>
        <strain evidence="1 2">ATCC 12461</strain>
    </source>
</reference>
<keyword evidence="2" id="KW-1185">Reference proteome</keyword>
<dbReference type="EMBL" id="CP023695">
    <property type="protein sequence ID" value="QEV21974.1"/>
    <property type="molecule type" value="Genomic_DNA"/>
</dbReference>